<feature type="disulfide bond" evidence="3">
    <location>
        <begin position="108"/>
        <end position="117"/>
    </location>
</feature>
<organism evidence="5 6">
    <name type="scientific">Stylophora pistillata</name>
    <name type="common">Smooth cauliflower coral</name>
    <dbReference type="NCBI Taxonomy" id="50429"/>
    <lineage>
        <taxon>Eukaryota</taxon>
        <taxon>Metazoa</taxon>
        <taxon>Cnidaria</taxon>
        <taxon>Anthozoa</taxon>
        <taxon>Hexacorallia</taxon>
        <taxon>Scleractinia</taxon>
        <taxon>Astrocoeniina</taxon>
        <taxon>Pocilloporidae</taxon>
        <taxon>Stylophora</taxon>
    </lineage>
</organism>
<protein>
    <submittedName>
        <fullName evidence="5">Cadherin-related tumor suppressor</fullName>
    </submittedName>
</protein>
<dbReference type="Pfam" id="PF00008">
    <property type="entry name" value="EGF"/>
    <property type="match status" value="1"/>
</dbReference>
<dbReference type="Proteomes" id="UP000225706">
    <property type="component" value="Unassembled WGS sequence"/>
</dbReference>
<dbReference type="PROSITE" id="PS00022">
    <property type="entry name" value="EGF_1"/>
    <property type="match status" value="1"/>
</dbReference>
<proteinExistence type="predicted"/>
<comment type="caution">
    <text evidence="3">Lacks conserved residue(s) required for the propagation of feature annotation.</text>
</comment>
<name>A0A2B4R9N4_STYPI</name>
<evidence type="ECO:0000256" key="3">
    <source>
        <dbReference type="PROSITE-ProRule" id="PRU00076"/>
    </source>
</evidence>
<dbReference type="Gene3D" id="2.10.25.10">
    <property type="entry name" value="Laminin"/>
    <property type="match status" value="1"/>
</dbReference>
<dbReference type="PROSITE" id="PS50026">
    <property type="entry name" value="EGF_3"/>
    <property type="match status" value="1"/>
</dbReference>
<dbReference type="PROSITE" id="PS01186">
    <property type="entry name" value="EGF_2"/>
    <property type="match status" value="1"/>
</dbReference>
<dbReference type="AlphaFoldDB" id="A0A2B4R9N4"/>
<feature type="disulfide bond" evidence="3">
    <location>
        <begin position="89"/>
        <end position="106"/>
    </location>
</feature>
<evidence type="ECO:0000256" key="1">
    <source>
        <dbReference type="ARBA" id="ARBA00022536"/>
    </source>
</evidence>
<dbReference type="FunFam" id="2.10.25.10:FF:000118">
    <property type="entry name" value="protein delta homolog 2"/>
    <property type="match status" value="1"/>
</dbReference>
<keyword evidence="6" id="KW-1185">Reference proteome</keyword>
<gene>
    <name evidence="5" type="primary">ft</name>
    <name evidence="5" type="ORF">AWC38_SpisGene22730</name>
</gene>
<evidence type="ECO:0000313" key="6">
    <source>
        <dbReference type="Proteomes" id="UP000225706"/>
    </source>
</evidence>
<dbReference type="SMART" id="SM00181">
    <property type="entry name" value="EGF"/>
    <property type="match status" value="1"/>
</dbReference>
<evidence type="ECO:0000256" key="2">
    <source>
        <dbReference type="ARBA" id="ARBA00023157"/>
    </source>
</evidence>
<accession>A0A2B4R9N4</accession>
<dbReference type="OrthoDB" id="5975172at2759"/>
<dbReference type="EMBL" id="LSMT01001038">
    <property type="protein sequence ID" value="PFX13210.1"/>
    <property type="molecule type" value="Genomic_DNA"/>
</dbReference>
<dbReference type="SUPFAM" id="SSF57196">
    <property type="entry name" value="EGF/Laminin"/>
    <property type="match status" value="1"/>
</dbReference>
<keyword evidence="1 3" id="KW-0245">EGF-like domain</keyword>
<keyword evidence="2 3" id="KW-1015">Disulfide bond</keyword>
<evidence type="ECO:0000313" key="5">
    <source>
        <dbReference type="EMBL" id="PFX13210.1"/>
    </source>
</evidence>
<feature type="domain" description="EGF-like" evidence="4">
    <location>
        <begin position="80"/>
        <end position="118"/>
    </location>
</feature>
<sequence>MGLLKKEELYYLNVPKLGTFAVYDLFDCTFECLSNPLCLSINLASLRGADGKLWCELLSSDKHQNANQYVANRSSHHFSFQLPCSTAPCQNGGTCQGGHGGDAFKCLCHIGFVGKYCEKALQSCKEVYDAQRSKVSQVASLCFGSRQLSVFCHMGDFGCGDGGWTPVMKINGSNETFEYMSPYWENTEEYRTQGGMTGFDSEQTKLPSYWNTPFNKICLGMRIGDQTKFIFINKSASSLYSLIGDGKYRNLSVGRNKWKTLIGSQASLQHNCNKEGFNVKCSSTGGSRARIGIVGNNEQVCSSCDSRLGFGSWGMPIKANACGNVAKHGGDNGNKNLKAMGYILVQ</sequence>
<dbReference type="InterPro" id="IPR000742">
    <property type="entry name" value="EGF"/>
</dbReference>
<reference evidence="6" key="1">
    <citation type="journal article" date="2017" name="bioRxiv">
        <title>Comparative analysis of the genomes of Stylophora pistillata and Acropora digitifera provides evidence for extensive differences between species of corals.</title>
        <authorList>
            <person name="Voolstra C.R."/>
            <person name="Li Y."/>
            <person name="Liew Y.J."/>
            <person name="Baumgarten S."/>
            <person name="Zoccola D."/>
            <person name="Flot J.-F."/>
            <person name="Tambutte S."/>
            <person name="Allemand D."/>
            <person name="Aranda M."/>
        </authorList>
    </citation>
    <scope>NUCLEOTIDE SEQUENCE [LARGE SCALE GENOMIC DNA]</scope>
</reference>
<comment type="caution">
    <text evidence="5">The sequence shown here is derived from an EMBL/GenBank/DDBJ whole genome shotgun (WGS) entry which is preliminary data.</text>
</comment>
<evidence type="ECO:0000259" key="4">
    <source>
        <dbReference type="PROSITE" id="PS50026"/>
    </source>
</evidence>